<dbReference type="PANTHER" id="PTHR35010">
    <property type="entry name" value="BLL4672 PROTEIN-RELATED"/>
    <property type="match status" value="1"/>
</dbReference>
<dbReference type="SUPFAM" id="SSF47413">
    <property type="entry name" value="lambda repressor-like DNA-binding domains"/>
    <property type="match status" value="1"/>
</dbReference>
<proteinExistence type="predicted"/>
<accession>A0ABX1K2Y7</accession>
<dbReference type="InterPro" id="IPR010982">
    <property type="entry name" value="Lambda_DNA-bd_dom_sf"/>
</dbReference>
<gene>
    <name evidence="2" type="ORF">HGA02_12425</name>
</gene>
<dbReference type="Proteomes" id="UP000777774">
    <property type="component" value="Unassembled WGS sequence"/>
</dbReference>
<sequence length="124" mass="13093">MDFGERLRGWRRRRGLSQESLALAASTVTRHVSRLETGRTVPSRTMVLALAAALDLAGDDVDDLLRAAGLAGLPRPAAAPGPVLMEAVRRVLHAHEPAPAVALDRDWCVVAENAVAARLLGAGS</sequence>
<dbReference type="PANTHER" id="PTHR35010:SF4">
    <property type="entry name" value="BLL5781 PROTEIN"/>
    <property type="match status" value="1"/>
</dbReference>
<evidence type="ECO:0000259" key="1">
    <source>
        <dbReference type="PROSITE" id="PS50943"/>
    </source>
</evidence>
<name>A0ABX1K2Y7_9CELL</name>
<dbReference type="RefSeq" id="WP_168679274.1">
    <property type="nucleotide sequence ID" value="NZ_JAAXOY010000322.1"/>
</dbReference>
<dbReference type="Pfam" id="PF13560">
    <property type="entry name" value="HTH_31"/>
    <property type="match status" value="1"/>
</dbReference>
<evidence type="ECO:0000313" key="2">
    <source>
        <dbReference type="EMBL" id="NKY40305.1"/>
    </source>
</evidence>
<reference evidence="2 3" key="1">
    <citation type="submission" date="2020-04" db="EMBL/GenBank/DDBJ databases">
        <title>MicrobeNet Type strains.</title>
        <authorList>
            <person name="Nicholson A.C."/>
        </authorList>
    </citation>
    <scope>NUCLEOTIDE SEQUENCE [LARGE SCALE GENOMIC DNA]</scope>
    <source>
        <strain evidence="2 3">ATCC BAA-787</strain>
    </source>
</reference>
<dbReference type="PROSITE" id="PS50943">
    <property type="entry name" value="HTH_CROC1"/>
    <property type="match status" value="1"/>
</dbReference>
<evidence type="ECO:0000313" key="3">
    <source>
        <dbReference type="Proteomes" id="UP000777774"/>
    </source>
</evidence>
<feature type="non-terminal residue" evidence="2">
    <location>
        <position position="124"/>
    </location>
</feature>
<dbReference type="InterPro" id="IPR001387">
    <property type="entry name" value="Cro/C1-type_HTH"/>
</dbReference>
<dbReference type="SMART" id="SM00530">
    <property type="entry name" value="HTH_XRE"/>
    <property type="match status" value="1"/>
</dbReference>
<dbReference type="Gene3D" id="1.10.260.40">
    <property type="entry name" value="lambda repressor-like DNA-binding domains"/>
    <property type="match status" value="1"/>
</dbReference>
<feature type="domain" description="HTH cro/C1-type" evidence="1">
    <location>
        <begin position="7"/>
        <end position="64"/>
    </location>
</feature>
<dbReference type="Pfam" id="PF17765">
    <property type="entry name" value="MLTR_LBD"/>
    <property type="match status" value="1"/>
</dbReference>
<keyword evidence="3" id="KW-1185">Reference proteome</keyword>
<comment type="caution">
    <text evidence="2">The sequence shown here is derived from an EMBL/GenBank/DDBJ whole genome shotgun (WGS) entry which is preliminary data.</text>
</comment>
<organism evidence="2 3">
    <name type="scientific">Cellulomonas septica</name>
    <dbReference type="NCBI Taxonomy" id="285080"/>
    <lineage>
        <taxon>Bacteria</taxon>
        <taxon>Bacillati</taxon>
        <taxon>Actinomycetota</taxon>
        <taxon>Actinomycetes</taxon>
        <taxon>Micrococcales</taxon>
        <taxon>Cellulomonadaceae</taxon>
        <taxon>Cellulomonas</taxon>
    </lineage>
</organism>
<dbReference type="EMBL" id="JAAXOY010000322">
    <property type="protein sequence ID" value="NKY40305.1"/>
    <property type="molecule type" value="Genomic_DNA"/>
</dbReference>
<dbReference type="InterPro" id="IPR041413">
    <property type="entry name" value="MLTR_LBD"/>
</dbReference>
<protein>
    <submittedName>
        <fullName evidence="2">Helix-turn-helix domain-containing protein</fullName>
    </submittedName>
</protein>